<dbReference type="EMBL" id="LT629708">
    <property type="protein sequence ID" value="SDO73440.1"/>
    <property type="molecule type" value="Genomic_DNA"/>
</dbReference>
<evidence type="ECO:0000256" key="1">
    <source>
        <dbReference type="SAM" id="SignalP"/>
    </source>
</evidence>
<reference evidence="2 4" key="1">
    <citation type="submission" date="2016-08" db="EMBL/GenBank/DDBJ databases">
        <title>Draft genome sequence of the type strain of Pseudomonas extremorientalis LMG 19695T isolated from drinking water reservoir.</title>
        <authorList>
            <person name="Tambong J.T."/>
        </authorList>
    </citation>
    <scope>NUCLEOTIDE SEQUENCE [LARGE SCALE GENOMIC DNA]</scope>
    <source>
        <strain evidence="2 4">LMG 19695</strain>
    </source>
</reference>
<reference evidence="3 5" key="2">
    <citation type="submission" date="2016-10" db="EMBL/GenBank/DDBJ databases">
        <authorList>
            <person name="Varghese N."/>
            <person name="Submissions S."/>
        </authorList>
    </citation>
    <scope>NUCLEOTIDE SEQUENCE [LARGE SCALE GENOMIC DNA]</scope>
    <source>
        <strain evidence="3 5">BS2774</strain>
    </source>
</reference>
<dbReference type="Gene3D" id="3.40.50.1820">
    <property type="entry name" value="alpha/beta hydrolase"/>
    <property type="match status" value="1"/>
</dbReference>
<feature type="signal peptide" evidence="1">
    <location>
        <begin position="1"/>
        <end position="21"/>
    </location>
</feature>
<name>A0A1H0LZS9_9PSED</name>
<dbReference type="RefSeq" id="WP_071492104.1">
    <property type="nucleotide sequence ID" value="NZ_CP089519.1"/>
</dbReference>
<protein>
    <submittedName>
        <fullName evidence="2">Proteinase</fullName>
    </submittedName>
</protein>
<dbReference type="SUPFAM" id="SSF53474">
    <property type="entry name" value="alpha/beta-Hydrolases"/>
    <property type="match status" value="1"/>
</dbReference>
<keyword evidence="5" id="KW-1185">Reference proteome</keyword>
<dbReference type="EMBL" id="MDGK01000060">
    <property type="protein sequence ID" value="OIN04611.1"/>
    <property type="molecule type" value="Genomic_DNA"/>
</dbReference>
<proteinExistence type="predicted"/>
<dbReference type="Proteomes" id="UP000181686">
    <property type="component" value="Unassembled WGS sequence"/>
</dbReference>
<evidence type="ECO:0000313" key="5">
    <source>
        <dbReference type="Proteomes" id="UP000182654"/>
    </source>
</evidence>
<sequence length="249" mass="27538">MTAAKHLTGACLWLMANLATAQPLIPPTAIDWLLDCPLPSVERLDPAVLERTQCGTVSVPRNHAAPRQGRLRLYVTRVGARDPLNREGVIIAQAGDAAKKTQVGTFVIHLASLWGSHSHPAYRRLVDRYDVIELSTRDLSTDNGIEQAAQDLEFVRTQLGEAQLRYLGNADSARLGNRYATLFPERVTRMVLVNAHASEMAAPFVEQLRLKDSSTQDASRCINRWVGDFLIYGKQPPRATRCLDSAEGQ</sequence>
<gene>
    <name evidence="2" type="ORF">BFN10_25895</name>
    <name evidence="3" type="ORF">SAMN04490184_1293</name>
</gene>
<dbReference type="AlphaFoldDB" id="A0A1H0LZS9"/>
<evidence type="ECO:0000313" key="3">
    <source>
        <dbReference type="EMBL" id="SDO73440.1"/>
    </source>
</evidence>
<evidence type="ECO:0000313" key="4">
    <source>
        <dbReference type="Proteomes" id="UP000181686"/>
    </source>
</evidence>
<accession>A0A1H0LZS9</accession>
<organism evidence="2 4">
    <name type="scientific">Pseudomonas extremorientalis</name>
    <dbReference type="NCBI Taxonomy" id="169669"/>
    <lineage>
        <taxon>Bacteria</taxon>
        <taxon>Pseudomonadati</taxon>
        <taxon>Pseudomonadota</taxon>
        <taxon>Gammaproteobacteria</taxon>
        <taxon>Pseudomonadales</taxon>
        <taxon>Pseudomonadaceae</taxon>
        <taxon>Pseudomonas</taxon>
    </lineage>
</organism>
<dbReference type="Proteomes" id="UP000182654">
    <property type="component" value="Chromosome I"/>
</dbReference>
<dbReference type="InterPro" id="IPR029058">
    <property type="entry name" value="AB_hydrolase_fold"/>
</dbReference>
<evidence type="ECO:0000313" key="2">
    <source>
        <dbReference type="EMBL" id="OIN04611.1"/>
    </source>
</evidence>
<feature type="chain" id="PRO_5035260097" evidence="1">
    <location>
        <begin position="22"/>
        <end position="249"/>
    </location>
</feature>
<keyword evidence="1" id="KW-0732">Signal</keyword>